<gene>
    <name evidence="2" type="ORF">B0I35DRAFT_412677</name>
</gene>
<protein>
    <submittedName>
        <fullName evidence="2">Uncharacterized protein</fullName>
    </submittedName>
</protein>
<organism evidence="2 3">
    <name type="scientific">Stachybotrys elegans</name>
    <dbReference type="NCBI Taxonomy" id="80388"/>
    <lineage>
        <taxon>Eukaryota</taxon>
        <taxon>Fungi</taxon>
        <taxon>Dikarya</taxon>
        <taxon>Ascomycota</taxon>
        <taxon>Pezizomycotina</taxon>
        <taxon>Sordariomycetes</taxon>
        <taxon>Hypocreomycetidae</taxon>
        <taxon>Hypocreales</taxon>
        <taxon>Stachybotryaceae</taxon>
        <taxon>Stachybotrys</taxon>
    </lineage>
</organism>
<dbReference type="Proteomes" id="UP000813444">
    <property type="component" value="Unassembled WGS sequence"/>
</dbReference>
<feature type="region of interest" description="Disordered" evidence="1">
    <location>
        <begin position="123"/>
        <end position="196"/>
    </location>
</feature>
<feature type="compositionally biased region" description="Low complexity" evidence="1">
    <location>
        <begin position="126"/>
        <end position="136"/>
    </location>
</feature>
<feature type="compositionally biased region" description="Low complexity" evidence="1">
    <location>
        <begin position="544"/>
        <end position="571"/>
    </location>
</feature>
<evidence type="ECO:0000256" key="1">
    <source>
        <dbReference type="SAM" id="MobiDB-lite"/>
    </source>
</evidence>
<dbReference type="AlphaFoldDB" id="A0A8K0SKA4"/>
<comment type="caution">
    <text evidence="2">The sequence shown here is derived from an EMBL/GenBank/DDBJ whole genome shotgun (WGS) entry which is preliminary data.</text>
</comment>
<feature type="region of interest" description="Disordered" evidence="1">
    <location>
        <begin position="518"/>
        <end position="672"/>
    </location>
</feature>
<keyword evidence="3" id="KW-1185">Reference proteome</keyword>
<feature type="compositionally biased region" description="Polar residues" evidence="1">
    <location>
        <begin position="647"/>
        <end position="672"/>
    </location>
</feature>
<name>A0A8K0SKA4_9HYPO</name>
<dbReference type="EMBL" id="JAGPNK010000013">
    <property type="protein sequence ID" value="KAH7309806.1"/>
    <property type="molecule type" value="Genomic_DNA"/>
</dbReference>
<accession>A0A8K0SKA4</accession>
<feature type="compositionally biased region" description="Acidic residues" evidence="1">
    <location>
        <begin position="573"/>
        <end position="583"/>
    </location>
</feature>
<feature type="compositionally biased region" description="Polar residues" evidence="1">
    <location>
        <begin position="614"/>
        <end position="625"/>
    </location>
</feature>
<proteinExistence type="predicted"/>
<feature type="compositionally biased region" description="Polar residues" evidence="1">
    <location>
        <begin position="709"/>
        <end position="724"/>
    </location>
</feature>
<reference evidence="2" key="1">
    <citation type="journal article" date="2021" name="Nat. Commun.">
        <title>Genetic determinants of endophytism in the Arabidopsis root mycobiome.</title>
        <authorList>
            <person name="Mesny F."/>
            <person name="Miyauchi S."/>
            <person name="Thiergart T."/>
            <person name="Pickel B."/>
            <person name="Atanasova L."/>
            <person name="Karlsson M."/>
            <person name="Huettel B."/>
            <person name="Barry K.W."/>
            <person name="Haridas S."/>
            <person name="Chen C."/>
            <person name="Bauer D."/>
            <person name="Andreopoulos W."/>
            <person name="Pangilinan J."/>
            <person name="LaButti K."/>
            <person name="Riley R."/>
            <person name="Lipzen A."/>
            <person name="Clum A."/>
            <person name="Drula E."/>
            <person name="Henrissat B."/>
            <person name="Kohler A."/>
            <person name="Grigoriev I.V."/>
            <person name="Martin F.M."/>
            <person name="Hacquard S."/>
        </authorList>
    </citation>
    <scope>NUCLEOTIDE SEQUENCE</scope>
    <source>
        <strain evidence="2">MPI-CAGE-CH-0235</strain>
    </source>
</reference>
<feature type="region of interest" description="Disordered" evidence="1">
    <location>
        <begin position="709"/>
        <end position="744"/>
    </location>
</feature>
<sequence>MRAGSDSNLQVAELLKRASVLFESMQSPEHKHQAATQSLLDRYHSRTKEFILKEGVLRQDLDFADTLVELGCEKQRELTKLENEHACTVDFEHCKFLRRVLDQLTEHKEQILAFEEAIRGYINDASPSSSSPSCSEQSEECSHHDDDTRNNTAAQTPEASPQPGSMEPPPPKRRGSADGGRTDGTASPSSGVLGKRSGKSRFVTLRLTKRQRLEAAAIEPVTDKTIEFDQVYQEGRAAKKYTIAHFPRRGDGYWYILECAEHGEVFNGQQPWFAASRHVHSKHINISADHASTVREFGTRVLNCNSKLAEMNNAALSPKAAGPKGQTSTPLAASIFVSQPRPTSTRRIRSDSGIQNPGVGDVYVIPWGQLAREYAAVILPMGDFDRIGLKGSISTCGLHHDPRNAFKFDEARKQFRWRKRLSRTGSSANLVMFPVMYFDNEESEEGNYDWVAGQDLRTWTSLKGLPCSSIAEEYIQKRDALGTARGRFLDAILPSNEPEDQLLTPAMSSPSFYEDMFGGADVPIPPDDYEADPDYQPDPKMHNAAPTPTAPTCTTPTPTAPTNPTTLRLTTEGLDEQSEDADTPGDYQTPNEQPVAEETQQPETQQPETHEHNNTVASQTRTVSSEVIEVLDSSSEEERDIGVSAPAPQSQPDQRAQSAPRPNNSSPTSVHSLLNHDHMTDMAREAVNAMRQQSYRPYTFAMFTPGPTTRATGLQQPQLRSSPRISEERAPYRHSNMARPPGMM</sequence>
<feature type="compositionally biased region" description="Polar residues" evidence="1">
    <location>
        <begin position="150"/>
        <end position="159"/>
    </location>
</feature>
<feature type="compositionally biased region" description="Low complexity" evidence="1">
    <location>
        <begin position="592"/>
        <end position="607"/>
    </location>
</feature>
<evidence type="ECO:0000313" key="2">
    <source>
        <dbReference type="EMBL" id="KAH7309806.1"/>
    </source>
</evidence>
<dbReference type="OrthoDB" id="4835412at2759"/>
<feature type="compositionally biased region" description="Basic and acidic residues" evidence="1">
    <location>
        <begin position="140"/>
        <end position="149"/>
    </location>
</feature>
<evidence type="ECO:0000313" key="3">
    <source>
        <dbReference type="Proteomes" id="UP000813444"/>
    </source>
</evidence>